<keyword evidence="3" id="KW-1185">Reference proteome</keyword>
<evidence type="ECO:0000313" key="3">
    <source>
        <dbReference type="Proteomes" id="UP000515152"/>
    </source>
</evidence>
<dbReference type="GeneID" id="116220538"/>
<evidence type="ECO:0000256" key="2">
    <source>
        <dbReference type="SAM" id="Phobius"/>
    </source>
</evidence>
<dbReference type="AlphaFoldDB" id="A0A6P8FEC8"/>
<reference evidence="4" key="1">
    <citation type="submission" date="2025-08" db="UniProtKB">
        <authorList>
            <consortium name="RefSeq"/>
        </authorList>
    </citation>
    <scope>IDENTIFICATION</scope>
</reference>
<evidence type="ECO:0000256" key="1">
    <source>
        <dbReference type="SAM" id="MobiDB-lite"/>
    </source>
</evidence>
<name>A0A6P8FEC8_CLUHA</name>
<keyword evidence="2" id="KW-0472">Membrane</keyword>
<proteinExistence type="predicted"/>
<accession>A0A6P8FEC8</accession>
<evidence type="ECO:0000313" key="4">
    <source>
        <dbReference type="RefSeq" id="XP_031423934.1"/>
    </source>
</evidence>
<protein>
    <submittedName>
        <fullName evidence="4">Uncharacterized protein LOC116220538</fullName>
    </submittedName>
</protein>
<keyword evidence="2" id="KW-1133">Transmembrane helix</keyword>
<dbReference type="KEGG" id="char:116220538"/>
<organism evidence="3 4">
    <name type="scientific">Clupea harengus</name>
    <name type="common">Atlantic herring</name>
    <dbReference type="NCBI Taxonomy" id="7950"/>
    <lineage>
        <taxon>Eukaryota</taxon>
        <taxon>Metazoa</taxon>
        <taxon>Chordata</taxon>
        <taxon>Craniata</taxon>
        <taxon>Vertebrata</taxon>
        <taxon>Euteleostomi</taxon>
        <taxon>Actinopterygii</taxon>
        <taxon>Neopterygii</taxon>
        <taxon>Teleostei</taxon>
        <taxon>Clupei</taxon>
        <taxon>Clupeiformes</taxon>
        <taxon>Clupeoidei</taxon>
        <taxon>Clupeidae</taxon>
        <taxon>Clupea</taxon>
    </lineage>
</organism>
<keyword evidence="2" id="KW-0812">Transmembrane</keyword>
<sequence>MVFNSILHTPMTRMQFAELCMAILKVVSLSSITVILPAYICVVKDAESSASRSSTPTTFSVIASTERAPSSVPSPESLVTDGDTFTTITTILESILSSGNVHNIAKNLVSQVQGVLQDSSPTSIPVAASKSVSDSEILQKRVPQRTVSASQLVYSYAEEAIKNLLQPYFLPLVAWNAREDAASARVPLPRIPSPVPSLLGLDKAEGTCLITRLIQRLPAYIHFREPVDSSATSEQDVISPSRKFSDVANLFTRVMTFQVMDMVDSELDRHQRSSDVSRMLSTAEDNISAGHYDDLFSGLIQRFIAEFSYSDSIFSDEVDDVSDTAFSTRSQSTRSGTASQKLENMLGLFTRVMISQVMDVLRIESGVELDRDMIRTRSPSSVGSVLGTDSSDYGCFVTVLMLRLLAKIKDQPNASADMMYSSRELIEKVLSEFSSASGTPNFQTYPSTLKIQATSRTMDKFLLKEFGPETVLQRAVETQDVSFDRTLLTALRKELLQQCDTEATAAPSAQAAPPSPQPVPVADEGRTSRTKLKMPKKRFNIKVTHFIN</sequence>
<gene>
    <name evidence="4" type="primary">LOC116220538</name>
</gene>
<dbReference type="OrthoDB" id="8836601at2759"/>
<dbReference type="Proteomes" id="UP000515152">
    <property type="component" value="Chromosome 1"/>
</dbReference>
<dbReference type="RefSeq" id="XP_031423934.1">
    <property type="nucleotide sequence ID" value="XM_031568074.1"/>
</dbReference>
<feature type="transmembrane region" description="Helical" evidence="2">
    <location>
        <begin position="21"/>
        <end position="40"/>
    </location>
</feature>
<feature type="region of interest" description="Disordered" evidence="1">
    <location>
        <begin position="502"/>
        <end position="530"/>
    </location>
</feature>